<keyword evidence="3 5" id="KW-0378">Hydrolase</keyword>
<dbReference type="InterPro" id="IPR000209">
    <property type="entry name" value="Peptidase_S8/S53_dom"/>
</dbReference>
<dbReference type="PROSITE" id="PS51892">
    <property type="entry name" value="SUBTILASE"/>
    <property type="match status" value="1"/>
</dbReference>
<dbReference type="PRINTS" id="PR00723">
    <property type="entry name" value="SUBTILISIN"/>
</dbReference>
<organism evidence="9 10">
    <name type="scientific">Deinococcus puniceus</name>
    <dbReference type="NCBI Taxonomy" id="1182568"/>
    <lineage>
        <taxon>Bacteria</taxon>
        <taxon>Thermotogati</taxon>
        <taxon>Deinococcota</taxon>
        <taxon>Deinococci</taxon>
        <taxon>Deinococcales</taxon>
        <taxon>Deinococcaceae</taxon>
        <taxon>Deinococcus</taxon>
    </lineage>
</organism>
<feature type="chain" id="PRO_5008000489" evidence="6">
    <location>
        <begin position="29"/>
        <end position="750"/>
    </location>
</feature>
<dbReference type="InterPro" id="IPR023828">
    <property type="entry name" value="Peptidase_S8_Ser-AS"/>
</dbReference>
<feature type="signal peptide" evidence="6">
    <location>
        <begin position="1"/>
        <end position="28"/>
    </location>
</feature>
<evidence type="ECO:0000313" key="9">
    <source>
        <dbReference type="EMBL" id="ANE43289.1"/>
    </source>
</evidence>
<dbReference type="KEGG" id="dpu:SU48_05365"/>
<dbReference type="AlphaFoldDB" id="A0A172T8D7"/>
<dbReference type="GO" id="GO:0004252">
    <property type="term" value="F:serine-type endopeptidase activity"/>
    <property type="evidence" value="ECO:0007669"/>
    <property type="project" value="UniProtKB-UniRule"/>
</dbReference>
<accession>A0A172T8D7</accession>
<dbReference type="OrthoDB" id="52744at2"/>
<evidence type="ECO:0000256" key="1">
    <source>
        <dbReference type="ARBA" id="ARBA00011073"/>
    </source>
</evidence>
<dbReference type="InterPro" id="IPR036852">
    <property type="entry name" value="Peptidase_S8/S53_dom_sf"/>
</dbReference>
<evidence type="ECO:0000259" key="8">
    <source>
        <dbReference type="Pfam" id="PF22148"/>
    </source>
</evidence>
<evidence type="ECO:0000313" key="10">
    <source>
        <dbReference type="Proteomes" id="UP000077363"/>
    </source>
</evidence>
<dbReference type="Gene3D" id="3.30.70.80">
    <property type="entry name" value="Peptidase S8 propeptide/proteinase inhibitor I9"/>
    <property type="match status" value="1"/>
</dbReference>
<evidence type="ECO:0000256" key="5">
    <source>
        <dbReference type="PROSITE-ProRule" id="PRU01240"/>
    </source>
</evidence>
<dbReference type="Gene3D" id="2.60.120.380">
    <property type="match status" value="1"/>
</dbReference>
<reference evidence="9 10" key="1">
    <citation type="submission" date="2015-01" db="EMBL/GenBank/DDBJ databases">
        <title>Deinococcus puniceus/DY1/ whole genome sequencing.</title>
        <authorList>
            <person name="Kim M.K."/>
            <person name="Srinivasan S."/>
            <person name="Lee J.-J."/>
        </authorList>
    </citation>
    <scope>NUCLEOTIDE SEQUENCE [LARGE SCALE GENOMIC DNA]</scope>
    <source>
        <strain evidence="9 10">DY1</strain>
    </source>
</reference>
<keyword evidence="6" id="KW-0732">Signal</keyword>
<keyword evidence="2 5" id="KW-0645">Protease</keyword>
<feature type="active site" description="Charge relay system" evidence="5">
    <location>
        <position position="257"/>
    </location>
</feature>
<dbReference type="SUPFAM" id="SSF52743">
    <property type="entry name" value="Subtilisin-like"/>
    <property type="match status" value="1"/>
</dbReference>
<dbReference type="InterPro" id="IPR054399">
    <property type="entry name" value="Fervidolysin-like_N_prodom"/>
</dbReference>
<dbReference type="InterPro" id="IPR015500">
    <property type="entry name" value="Peptidase_S8_subtilisin-rel"/>
</dbReference>
<comment type="similarity">
    <text evidence="1 5">Belongs to the peptidase S8 family.</text>
</comment>
<proteinExistence type="inferred from homology"/>
<dbReference type="PANTHER" id="PTHR43806">
    <property type="entry name" value="PEPTIDASE S8"/>
    <property type="match status" value="1"/>
</dbReference>
<dbReference type="PROSITE" id="PS00138">
    <property type="entry name" value="SUBTILASE_SER"/>
    <property type="match status" value="1"/>
</dbReference>
<dbReference type="InterPro" id="IPR037045">
    <property type="entry name" value="S8pro/Inhibitor_I9_sf"/>
</dbReference>
<evidence type="ECO:0000256" key="6">
    <source>
        <dbReference type="SAM" id="SignalP"/>
    </source>
</evidence>
<protein>
    <submittedName>
        <fullName evidence="9">Uncharacterized protein</fullName>
    </submittedName>
</protein>
<dbReference type="GO" id="GO:0006508">
    <property type="term" value="P:proteolysis"/>
    <property type="evidence" value="ECO:0007669"/>
    <property type="project" value="UniProtKB-KW"/>
</dbReference>
<dbReference type="STRING" id="1182568.SU48_05365"/>
<keyword evidence="4 5" id="KW-0720">Serine protease</keyword>
<dbReference type="PROSITE" id="PS51257">
    <property type="entry name" value="PROKAR_LIPOPROTEIN"/>
    <property type="match status" value="1"/>
</dbReference>
<evidence type="ECO:0000259" key="7">
    <source>
        <dbReference type="Pfam" id="PF00082"/>
    </source>
</evidence>
<gene>
    <name evidence="9" type="ORF">SU48_05365</name>
</gene>
<dbReference type="Gene3D" id="3.40.50.200">
    <property type="entry name" value="Peptidase S8/S53 domain"/>
    <property type="match status" value="1"/>
</dbReference>
<dbReference type="Pfam" id="PF22148">
    <property type="entry name" value="Fervidolysin_NPro-like"/>
    <property type="match status" value="1"/>
</dbReference>
<keyword evidence="10" id="KW-1185">Reference proteome</keyword>
<dbReference type="Pfam" id="PF00082">
    <property type="entry name" value="Peptidase_S8"/>
    <property type="match status" value="1"/>
</dbReference>
<feature type="domain" description="Peptidase S8/S53" evidence="7">
    <location>
        <begin position="209"/>
        <end position="454"/>
    </location>
</feature>
<evidence type="ECO:0000256" key="2">
    <source>
        <dbReference type="ARBA" id="ARBA00022670"/>
    </source>
</evidence>
<feature type="active site" description="Charge relay system" evidence="5">
    <location>
        <position position="218"/>
    </location>
</feature>
<feature type="active site" description="Charge relay system" evidence="5">
    <location>
        <position position="420"/>
    </location>
</feature>
<evidence type="ECO:0000256" key="3">
    <source>
        <dbReference type="ARBA" id="ARBA00022801"/>
    </source>
</evidence>
<dbReference type="Proteomes" id="UP000077363">
    <property type="component" value="Chromosome"/>
</dbReference>
<dbReference type="RefSeq" id="WP_064014351.1">
    <property type="nucleotide sequence ID" value="NZ_CP011387.1"/>
</dbReference>
<evidence type="ECO:0000256" key="4">
    <source>
        <dbReference type="ARBA" id="ARBA00022825"/>
    </source>
</evidence>
<dbReference type="PATRIC" id="fig|1182568.3.peg.1113"/>
<dbReference type="InterPro" id="IPR050131">
    <property type="entry name" value="Peptidase_S8_subtilisin-like"/>
</dbReference>
<feature type="domain" description="Fervidolysin-like N-terminal prodomain" evidence="8">
    <location>
        <begin position="79"/>
        <end position="149"/>
    </location>
</feature>
<name>A0A172T8D7_9DEIO</name>
<dbReference type="PANTHER" id="PTHR43806:SF11">
    <property type="entry name" value="CEREVISIN-RELATED"/>
    <property type="match status" value="1"/>
</dbReference>
<sequence length="750" mass="76965">MKHLPLNTALLALSLGLLLTACGGTDSAAPTSNVPPTETPVATTPAFDLKAGQSLAARLGVQSFAQLAPQSLPDLASLQREAGDLTSGEVVVGYTSQAQLSRLAAHLGATVKATLPQLNTALLVLPDALSPQRTARALQISGARYAEVNQRRRLLGDVTNQNVGVQSLATQSLGTQAALQPLADADPLSAKQWWISQIKADQVRGIATGKGIVVGVVDDDFDRQHEDLMAEGKIVTGFDATTLKELTPDMPLTSGSHGSGSAGTIGERLGNGKGGAGVAPDAVLMPVRIFDEKGFAGDFNVAYSIVWAVDHGAQVLNNSWGGGGYGQTLKDAVDYALSKNVVVVASAGNDRRDLHNGLGAFPGVISVGASIGDDLKADFSNVGKRVDLYAPGDQGLTTYINESLPPAQRAQSYGLFNGTSMAAPVVTGASALLLERAKTLGITLTPYQVKKMLVAGGDPMKDPRLPTDKRVNVLTALNNFTAASVPADGGKVVVQVADLVMGSPLTGSDVILTPLGGQNKGLDYLAQTSNGDLEGAEADAKAAPAPAWGSAFFYGIEPGEYEVRVAGPSWAVYGGSRTPLLGKVTVTSGATVTRSYQHEADLFEYGATARNGSPATATNFSAAPAEVLAQGLLLGGTFSNDNYVLPPAPGVPAGTPDTDFHRFVVPAGQTLTVHAIARATGSKASARVTVVDATGTPLAGAQTSAGGLGGLADSTATFKATDATTVYLKYANTSGSEGLGHWYGALVTIK</sequence>
<dbReference type="EMBL" id="CP011387">
    <property type="protein sequence ID" value="ANE43289.1"/>
    <property type="molecule type" value="Genomic_DNA"/>
</dbReference>